<feature type="region of interest" description="Disordered" evidence="1">
    <location>
        <begin position="1"/>
        <end position="44"/>
    </location>
</feature>
<dbReference type="Proteomes" id="UP000319716">
    <property type="component" value="Unassembled WGS sequence"/>
</dbReference>
<evidence type="ECO:0000313" key="2">
    <source>
        <dbReference type="EMBL" id="GAY76914.1"/>
    </source>
</evidence>
<feature type="compositionally biased region" description="Polar residues" evidence="1">
    <location>
        <begin position="14"/>
        <end position="40"/>
    </location>
</feature>
<dbReference type="EMBL" id="BEXB01000019">
    <property type="protein sequence ID" value="GAY76914.1"/>
    <property type="molecule type" value="Genomic_DNA"/>
</dbReference>
<name>A0A4Y1ZCZ8_9BACL</name>
<sequence>MQAGGTLSFAMGAQPSSWGTAANTLPHSPTPQSTNGSSFYPQPLDDLSQKAVVRASEGTVNLEQLTDNNSETNATFDQERPSARFQFKTESPRIKRYTLTSSGARNTSDPKSWTLWASDDGIHWGQIDRRTNQTFAWRSMTRAYTIKNPNAYAYYKITVDQKSSNHPLALSEFQLLGYSGITKGFTSLKRELEHQYELKNVTEAEWDHLIRILDQAQSAYKDGNLSASISSMQAAVQQINSLLYQTNASEKGSGLLLADAHAIVNLLSD</sequence>
<organism evidence="2 3">
    <name type="scientific">Sporolactobacillus inulinus</name>
    <dbReference type="NCBI Taxonomy" id="2078"/>
    <lineage>
        <taxon>Bacteria</taxon>
        <taxon>Bacillati</taxon>
        <taxon>Bacillota</taxon>
        <taxon>Bacilli</taxon>
        <taxon>Bacillales</taxon>
        <taxon>Sporolactobacillaceae</taxon>
        <taxon>Sporolactobacillus</taxon>
    </lineage>
</organism>
<reference evidence="2 3" key="1">
    <citation type="submission" date="2017-11" db="EMBL/GenBank/DDBJ databases">
        <title>Draft Genome Sequence of Sporolactobacillus inulinus NBRC 111894 Isolated from Koso, a Japanese Sugar-Vegetable Fermented Beverage.</title>
        <authorList>
            <person name="Chiou T.Y."/>
            <person name="Oshima K."/>
            <person name="Suda W."/>
            <person name="Hattori M."/>
            <person name="Takahashi T."/>
        </authorList>
    </citation>
    <scope>NUCLEOTIDE SEQUENCE [LARGE SCALE GENOMIC DNA]</scope>
    <source>
        <strain evidence="2 3">NBRC111894</strain>
    </source>
</reference>
<dbReference type="AlphaFoldDB" id="A0A4Y1ZCZ8"/>
<dbReference type="SUPFAM" id="SSF49785">
    <property type="entry name" value="Galactose-binding domain-like"/>
    <property type="match status" value="1"/>
</dbReference>
<proteinExistence type="predicted"/>
<gene>
    <name evidence="2" type="ORF">NBRC111894_2468</name>
</gene>
<dbReference type="InterPro" id="IPR008979">
    <property type="entry name" value="Galactose-bd-like_sf"/>
</dbReference>
<protein>
    <submittedName>
        <fullName evidence="2">Alpha-1,2-mannosidase</fullName>
    </submittedName>
</protein>
<evidence type="ECO:0000313" key="3">
    <source>
        <dbReference type="Proteomes" id="UP000319716"/>
    </source>
</evidence>
<dbReference type="Gene3D" id="2.60.120.260">
    <property type="entry name" value="Galactose-binding domain-like"/>
    <property type="match status" value="1"/>
</dbReference>
<accession>A0A4Y1ZCZ8</accession>
<evidence type="ECO:0000256" key="1">
    <source>
        <dbReference type="SAM" id="MobiDB-lite"/>
    </source>
</evidence>
<comment type="caution">
    <text evidence="2">The sequence shown here is derived from an EMBL/GenBank/DDBJ whole genome shotgun (WGS) entry which is preliminary data.</text>
</comment>